<feature type="domain" description="Protein kinase" evidence="3">
    <location>
        <begin position="1"/>
        <end position="175"/>
    </location>
</feature>
<dbReference type="SUPFAM" id="SSF55781">
    <property type="entry name" value="GAF domain-like"/>
    <property type="match status" value="1"/>
</dbReference>
<dbReference type="Gene3D" id="3.40.50.300">
    <property type="entry name" value="P-loop containing nucleotide triphosphate hydrolases"/>
    <property type="match status" value="1"/>
</dbReference>
<reference evidence="5" key="1">
    <citation type="journal article" date="2014" name="Int. J. Syst. Evol. Microbiol.">
        <title>Complete genome sequence of Corynebacterium casei LMG S-19264T (=DSM 44701T), isolated from a smear-ripened cheese.</title>
        <authorList>
            <consortium name="US DOE Joint Genome Institute (JGI-PGF)"/>
            <person name="Walter F."/>
            <person name="Albersmeier A."/>
            <person name="Kalinowski J."/>
            <person name="Ruckert C."/>
        </authorList>
    </citation>
    <scope>NUCLEOTIDE SEQUENCE</scope>
    <source>
        <strain evidence="5">CGMCC 1.12987</strain>
    </source>
</reference>
<dbReference type="GO" id="GO:0004674">
    <property type="term" value="F:protein serine/threonine kinase activity"/>
    <property type="evidence" value="ECO:0007669"/>
    <property type="project" value="UniProtKB-KW"/>
</dbReference>
<dbReference type="InterPro" id="IPR011009">
    <property type="entry name" value="Kinase-like_dom_sf"/>
</dbReference>
<dbReference type="Gene3D" id="1.10.510.10">
    <property type="entry name" value="Transferase(Phosphotransferase) domain 1"/>
    <property type="match status" value="1"/>
</dbReference>
<dbReference type="InterPro" id="IPR003018">
    <property type="entry name" value="GAF"/>
</dbReference>
<evidence type="ECO:0000259" key="4">
    <source>
        <dbReference type="PROSITE" id="PS50043"/>
    </source>
</evidence>
<keyword evidence="1" id="KW-0805">Transcription regulation</keyword>
<dbReference type="GO" id="GO:0045892">
    <property type="term" value="P:negative regulation of DNA-templated transcription"/>
    <property type="evidence" value="ECO:0007669"/>
    <property type="project" value="UniProtKB-ARBA"/>
</dbReference>
<dbReference type="EMBL" id="BMGR01000007">
    <property type="protein sequence ID" value="GGG05856.1"/>
    <property type="molecule type" value="Genomic_DNA"/>
</dbReference>
<protein>
    <submittedName>
        <fullName evidence="5">Serine/threonine protein kinase</fullName>
    </submittedName>
</protein>
<dbReference type="Proteomes" id="UP000644756">
    <property type="component" value="Unassembled WGS sequence"/>
</dbReference>
<dbReference type="Pfam" id="PF13191">
    <property type="entry name" value="AAA_16"/>
    <property type="match status" value="1"/>
</dbReference>
<dbReference type="SUPFAM" id="SSF46894">
    <property type="entry name" value="C-terminal effector domain of the bipartite response regulators"/>
    <property type="match status" value="1"/>
</dbReference>
<dbReference type="PANTHER" id="PTHR43642:SF1">
    <property type="entry name" value="HYBRID SIGNAL TRANSDUCTION HISTIDINE KINASE G"/>
    <property type="match status" value="1"/>
</dbReference>
<keyword evidence="5" id="KW-0808">Transferase</keyword>
<dbReference type="RefSeq" id="WP_188531266.1">
    <property type="nucleotide sequence ID" value="NZ_BMGR01000007.1"/>
</dbReference>
<dbReference type="InterPro" id="IPR029016">
    <property type="entry name" value="GAF-like_dom_sf"/>
</dbReference>
<dbReference type="PROSITE" id="PS50011">
    <property type="entry name" value="PROTEIN_KINASE_DOM"/>
    <property type="match status" value="1"/>
</dbReference>
<dbReference type="Pfam" id="PF01590">
    <property type="entry name" value="GAF"/>
    <property type="match status" value="1"/>
</dbReference>
<dbReference type="PANTHER" id="PTHR43642">
    <property type="entry name" value="HYBRID SIGNAL TRANSDUCTION HISTIDINE KINASE G"/>
    <property type="match status" value="1"/>
</dbReference>
<keyword evidence="5" id="KW-0723">Serine/threonine-protein kinase</keyword>
<dbReference type="PROSITE" id="PS00622">
    <property type="entry name" value="HTH_LUXR_1"/>
    <property type="match status" value="1"/>
</dbReference>
<dbReference type="Pfam" id="PF00196">
    <property type="entry name" value="GerE"/>
    <property type="match status" value="1"/>
</dbReference>
<keyword evidence="5" id="KW-0418">Kinase</keyword>
<dbReference type="InterPro" id="IPR000719">
    <property type="entry name" value="Prot_kinase_dom"/>
</dbReference>
<dbReference type="GO" id="GO:0005524">
    <property type="term" value="F:ATP binding"/>
    <property type="evidence" value="ECO:0007669"/>
    <property type="project" value="InterPro"/>
</dbReference>
<evidence type="ECO:0000313" key="5">
    <source>
        <dbReference type="EMBL" id="GGG05856.1"/>
    </source>
</evidence>
<dbReference type="CDD" id="cd06170">
    <property type="entry name" value="LuxR_C_like"/>
    <property type="match status" value="1"/>
</dbReference>
<dbReference type="PROSITE" id="PS50043">
    <property type="entry name" value="HTH_LUXR_2"/>
    <property type="match status" value="1"/>
</dbReference>
<dbReference type="SUPFAM" id="SSF52540">
    <property type="entry name" value="P-loop containing nucleoside triphosphate hydrolases"/>
    <property type="match status" value="1"/>
</dbReference>
<name>A0A917D0T3_9BACL</name>
<evidence type="ECO:0000256" key="1">
    <source>
        <dbReference type="ARBA" id="ARBA00023015"/>
    </source>
</evidence>
<accession>A0A917D0T3</accession>
<dbReference type="InterPro" id="IPR027417">
    <property type="entry name" value="P-loop_NTPase"/>
</dbReference>
<dbReference type="InterPro" id="IPR000792">
    <property type="entry name" value="Tscrpt_reg_LuxR_C"/>
</dbReference>
<evidence type="ECO:0000256" key="2">
    <source>
        <dbReference type="ARBA" id="ARBA00023163"/>
    </source>
</evidence>
<dbReference type="GO" id="GO:0003677">
    <property type="term" value="F:DNA binding"/>
    <property type="evidence" value="ECO:0007669"/>
    <property type="project" value="InterPro"/>
</dbReference>
<dbReference type="SMART" id="SM00421">
    <property type="entry name" value="HTH_LUXR"/>
    <property type="match status" value="1"/>
</dbReference>
<organism evidence="5 6">
    <name type="scientific">Paenibacillus abyssi</name>
    <dbReference type="NCBI Taxonomy" id="1340531"/>
    <lineage>
        <taxon>Bacteria</taxon>
        <taxon>Bacillati</taxon>
        <taxon>Bacillota</taxon>
        <taxon>Bacilli</taxon>
        <taxon>Bacillales</taxon>
        <taxon>Paenibacillaceae</taxon>
        <taxon>Paenibacillus</taxon>
    </lineage>
</organism>
<dbReference type="InterPro" id="IPR041664">
    <property type="entry name" value="AAA_16"/>
</dbReference>
<dbReference type="Gene3D" id="3.30.450.40">
    <property type="match status" value="1"/>
</dbReference>
<keyword evidence="6" id="KW-1185">Reference proteome</keyword>
<proteinExistence type="predicted"/>
<dbReference type="InterPro" id="IPR016032">
    <property type="entry name" value="Sig_transdc_resp-reg_C-effctor"/>
</dbReference>
<gene>
    <name evidence="5" type="ORF">GCM10010916_23590</name>
</gene>
<dbReference type="InterPro" id="IPR053159">
    <property type="entry name" value="Hybrid_Histidine_Kinase"/>
</dbReference>
<dbReference type="SUPFAM" id="SSF56112">
    <property type="entry name" value="Protein kinase-like (PK-like)"/>
    <property type="match status" value="1"/>
</dbReference>
<feature type="domain" description="HTH luxR-type" evidence="4">
    <location>
        <begin position="1385"/>
        <end position="1450"/>
    </location>
</feature>
<dbReference type="PRINTS" id="PR00038">
    <property type="entry name" value="HTHLUXR"/>
</dbReference>
<comment type="caution">
    <text evidence="5">The sequence shown here is derived from an EMBL/GenBank/DDBJ whole genome shotgun (WGS) entry which is preliminary data.</text>
</comment>
<evidence type="ECO:0000259" key="3">
    <source>
        <dbReference type="PROSITE" id="PS50011"/>
    </source>
</evidence>
<sequence>MRNSSLQLSSYLKGNKLTVNSFFALTIELTKKVGELHQNGIYAIPIRAGNIAYDTATGQAEIIDLSLQHSHAYMSPEQTGKMNRGVDHRSDLYLLGMLFYEMLAGHPPFQAGDVPDEWIYMHLAGSPKSLADCCPECPLPLSGIVMKLLSKSVDERYQSAQGLLFDLERCRSEWDGTGAVTPFSLGEYDQKSHFHLSQSLYGRENEMKKLLAAYDRVRAGSRELMMVVGRSGSGKTELIKGFRSLAGNEKGYFLTGKFEQMKKAIPYIPINQVLRELVRRVLTEDGQRIGLLREKLLEELGQSGAVITEVLPEAAYILGEQALPEAPPADDVVHRFHLLFRRFIHVFVDEEHPLVIFFDDLQWADQASVEFLNLLAGDKDNRSMLIIGAYRENDTQGFAKMREGLEKFKRESGSIVEELYIEPFNISEITDFLSDTLHETKARVLSLAEITFQKTAGNPFYVKQFIETIHRAGLLIFNPDQAQWEWEPGLIRKRESYTEVVELILDRINKLPIDTKNLLQMAGTIGNRFDITILSIVCGQDMRQTAQTLLPALQEGLILIDKENSSQYTFLHDKVHEAMYASMSDHQKKLYHLHIGRTLLDTWSSEEAKEHIFDIVYHLNLGRESITDRAEIMELARLNLQAGIKAKASIAYESALNFLNAGIDFMESRHVADPSLQFSLLLERPECEYFCGYVEQAETTIAELLELAANQLDRARVIRIKVEMYAYLKKKEALPIGLEAMRELGLHIPPRPTRISILWKLLRINYKLKSQMNGLHRLPESQDPYQEVLSDIAMAVASSAFIEDPEVAAVFFPGFVMHGLKHGQTEAFPFMLGTYAAILCLGFGNYRSASRLAEISYQLSENFDSPRLKCRIHFIFGLILQYRSSIEAADYFKKSVQYGLESGDMNYVGFSMALHVNCVAGNLNRLFDLCSGYYETASRYLDSLTMGHLRIIMQYTSALRGMTEERASFSDETFQEASLLQVTDVSLAQKKQLFYYYTCKIEVCYLLGFYEKALALAKESAIRTEPTYTPAFIHRQSIYQFLAAMALYPHAADKEKRHYRGSMKRLLRQMKKWARTSPQNALHLYCLMNAEMERLKGNDSKAAMLYDQAIQTAKAEGYLQYEALANELASRYYLSKGKQTIAKAYMLEGARKYNDWGAAEKVKALLESYPDFVSEKELAHLVEESFIPMESIAEAAAAKAYTMAPGILPKERESNEILLARTMSTMEENASGLSEQVLQSVMVNAGAERGCLLQEQDGKLFVEVGIDAGSRTNGTTDQQFSEAVIQYVMRTRESVILGEAAHSLFGSDPYIRKVRPRSILCMPLYYPGNRLGILYLENNQMADVFDVGRIEILDMMLSRMLYLQSLQSEVDMGKPNLAEKKLGTAASLLDPLTNRETEILQLMAQGLSNKEIAERFNLTEGTVKNYAYNIYGKLGVKRRVQAVTKARELQLLDESTLSKRMD</sequence>
<reference evidence="5" key="2">
    <citation type="submission" date="2020-09" db="EMBL/GenBank/DDBJ databases">
        <authorList>
            <person name="Sun Q."/>
            <person name="Zhou Y."/>
        </authorList>
    </citation>
    <scope>NUCLEOTIDE SEQUENCE</scope>
    <source>
        <strain evidence="5">CGMCC 1.12987</strain>
    </source>
</reference>
<keyword evidence="2" id="KW-0804">Transcription</keyword>
<evidence type="ECO:0000313" key="6">
    <source>
        <dbReference type="Proteomes" id="UP000644756"/>
    </source>
</evidence>
<dbReference type="InterPro" id="IPR036388">
    <property type="entry name" value="WH-like_DNA-bd_sf"/>
</dbReference>
<dbReference type="Gene3D" id="1.10.10.10">
    <property type="entry name" value="Winged helix-like DNA-binding domain superfamily/Winged helix DNA-binding domain"/>
    <property type="match status" value="1"/>
</dbReference>